<gene>
    <name evidence="20" type="ORF">JZ786_17050</name>
</gene>
<dbReference type="GO" id="GO:0051539">
    <property type="term" value="F:4 iron, 4 sulfur cluster binding"/>
    <property type="evidence" value="ECO:0007669"/>
    <property type="project" value="UniProtKB-KW"/>
</dbReference>
<evidence type="ECO:0000256" key="9">
    <source>
        <dbReference type="ARBA" id="ARBA00022723"/>
    </source>
</evidence>
<feature type="domain" description="Histidine kinase" evidence="19">
    <location>
        <begin position="371"/>
        <end position="577"/>
    </location>
</feature>
<feature type="region of interest" description="Disordered" evidence="18">
    <location>
        <begin position="233"/>
        <end position="259"/>
    </location>
</feature>
<evidence type="ECO:0000256" key="13">
    <source>
        <dbReference type="ARBA" id="ARBA00023004"/>
    </source>
</evidence>
<dbReference type="Pfam" id="PF13185">
    <property type="entry name" value="GAF_2"/>
    <property type="match status" value="1"/>
</dbReference>
<dbReference type="InterPro" id="IPR003018">
    <property type="entry name" value="GAF"/>
</dbReference>
<dbReference type="InterPro" id="IPR004358">
    <property type="entry name" value="Sig_transdc_His_kin-like_C"/>
</dbReference>
<dbReference type="GO" id="GO:0046983">
    <property type="term" value="F:protein dimerization activity"/>
    <property type="evidence" value="ECO:0007669"/>
    <property type="project" value="InterPro"/>
</dbReference>
<evidence type="ECO:0000256" key="10">
    <source>
        <dbReference type="ARBA" id="ARBA00022741"/>
    </source>
</evidence>
<dbReference type="InterPro" id="IPR005467">
    <property type="entry name" value="His_kinase_dom"/>
</dbReference>
<dbReference type="PROSITE" id="PS50109">
    <property type="entry name" value="HIS_KIN"/>
    <property type="match status" value="1"/>
</dbReference>
<dbReference type="Pfam" id="PF02518">
    <property type="entry name" value="HATPase_c"/>
    <property type="match status" value="1"/>
</dbReference>
<dbReference type="GO" id="GO:0005737">
    <property type="term" value="C:cytoplasm"/>
    <property type="evidence" value="ECO:0007669"/>
    <property type="project" value="UniProtKB-SubCell"/>
</dbReference>
<dbReference type="EMBL" id="CP071182">
    <property type="protein sequence ID" value="QSO46204.1"/>
    <property type="molecule type" value="Genomic_DNA"/>
</dbReference>
<evidence type="ECO:0000256" key="7">
    <source>
        <dbReference type="ARBA" id="ARBA00022490"/>
    </source>
</evidence>
<dbReference type="SUPFAM" id="SSF55781">
    <property type="entry name" value="GAF domain-like"/>
    <property type="match status" value="1"/>
</dbReference>
<dbReference type="InterPro" id="IPR036890">
    <property type="entry name" value="HATPase_C_sf"/>
</dbReference>
<dbReference type="SUPFAM" id="SSF55874">
    <property type="entry name" value="ATPase domain of HSP90 chaperone/DNA topoisomerase II/histidine kinase"/>
    <property type="match status" value="1"/>
</dbReference>
<evidence type="ECO:0000256" key="14">
    <source>
        <dbReference type="ARBA" id="ARBA00023012"/>
    </source>
</evidence>
<evidence type="ECO:0000256" key="11">
    <source>
        <dbReference type="ARBA" id="ARBA00022777"/>
    </source>
</evidence>
<keyword evidence="7" id="KW-0963">Cytoplasm</keyword>
<keyword evidence="12" id="KW-0067">ATP-binding</keyword>
<dbReference type="Gene3D" id="3.30.565.10">
    <property type="entry name" value="Histidine kinase-like ATPase, C-terminal domain"/>
    <property type="match status" value="1"/>
</dbReference>
<evidence type="ECO:0000259" key="19">
    <source>
        <dbReference type="PROSITE" id="PS50109"/>
    </source>
</evidence>
<dbReference type="RefSeq" id="WP_206655574.1">
    <property type="nucleotide sequence ID" value="NZ_CP071182.1"/>
</dbReference>
<keyword evidence="11 20" id="KW-0418">Kinase</keyword>
<dbReference type="GO" id="GO:0046872">
    <property type="term" value="F:metal ion binding"/>
    <property type="evidence" value="ECO:0007669"/>
    <property type="project" value="UniProtKB-KW"/>
</dbReference>
<keyword evidence="13" id="KW-0408">Iron</keyword>
<evidence type="ECO:0000256" key="5">
    <source>
        <dbReference type="ARBA" id="ARBA00017322"/>
    </source>
</evidence>
<evidence type="ECO:0000256" key="16">
    <source>
        <dbReference type="ARBA" id="ARBA00024827"/>
    </source>
</evidence>
<evidence type="ECO:0000256" key="12">
    <source>
        <dbReference type="ARBA" id="ARBA00022840"/>
    </source>
</evidence>
<comment type="catalytic activity">
    <reaction evidence="1">
        <text>ATP + protein L-histidine = ADP + protein N-phospho-L-histidine.</text>
        <dbReference type="EC" id="2.7.13.3"/>
    </reaction>
</comment>
<comment type="cofactor">
    <cofactor evidence="2">
        <name>[4Fe-4S] cluster</name>
        <dbReference type="ChEBI" id="CHEBI:49883"/>
    </cofactor>
</comment>
<dbReference type="GO" id="GO:0000155">
    <property type="term" value="F:phosphorelay sensor kinase activity"/>
    <property type="evidence" value="ECO:0007669"/>
    <property type="project" value="InterPro"/>
</dbReference>
<evidence type="ECO:0000256" key="15">
    <source>
        <dbReference type="ARBA" id="ARBA00023014"/>
    </source>
</evidence>
<comment type="subcellular location">
    <subcellularLocation>
        <location evidence="3">Cytoplasm</location>
    </subcellularLocation>
</comment>
<feature type="compositionally biased region" description="Basic and acidic residues" evidence="18">
    <location>
        <begin position="235"/>
        <end position="244"/>
    </location>
</feature>
<dbReference type="InterPro" id="IPR050482">
    <property type="entry name" value="Sensor_HK_TwoCompSys"/>
</dbReference>
<sequence>MADKVADESANDINYKESSLFVLKAIAEALNETSDVAEAMNAILPRLSEALGLTTAWAFRYDASRRSFVEVGASGLPPALAVDDGTLLKSGWCECQDQFMHGRLSTAVNIVRCSRLRDADGDKRGLCYHASIPLRSKGKPLGILNVAAEGYQVFTQAALGLLMTIGNQVAVAIDRAGILSDERQRTRQLRAMSTFAANLVGMVRVHDILEYTVTQFVDNLGYEACGVMTVAFGPDENRPDKKSMDSSTEDSGTPSPPYAGKLVAAAHRKTEAASEYQYSYDEDLLPASSDSEQEPQTADVGFILPIAKSHIEMKVPHTEYQIRLESSNYRAFRQPDEDLLIAFAWHLSATLEHARKYDESLENAKWLERRRLAAELHDSVSQRLFSAKLLADALILASERGDAESAKAKSKFDKGAMQDSERELAKHLSSLIEDSQREMRALIETLRPVEERGWIDRLRERIAHLQLEGRTRFHLALEVPREHSIPLMKQDCLLKVIDEATGNIMRHAGAKHAHIHVWREDGRLYLTIQDDGCGFDVSSVQRGLGTSTMADRVASIGGELKIVSHPGSGTTITCYVP</sequence>
<comment type="function">
    <text evidence="16">Member of the two-component regulatory system NreB/NreC involved in the control of dissimilatory nitrate/nitrite reduction in response to oxygen. NreB functions as a direct oxygen sensor histidine kinase which is autophosphorylated, in the absence of oxygen, probably at the conserved histidine residue, and transfers its phosphate group probably to a conserved aspartate residue of NreC. NreB/NreC activates the expression of the nitrate (narGHJI) and nitrite (nir) reductase operons, as well as the putative nitrate transporter gene narT.</text>
</comment>
<dbReference type="Gene3D" id="3.30.450.40">
    <property type="match status" value="1"/>
</dbReference>
<evidence type="ECO:0000313" key="20">
    <source>
        <dbReference type="EMBL" id="QSO46204.1"/>
    </source>
</evidence>
<proteinExistence type="predicted"/>
<dbReference type="EC" id="2.7.13.3" evidence="4"/>
<reference evidence="20 21" key="1">
    <citation type="submission" date="2021-02" db="EMBL/GenBank/DDBJ databases">
        <title>Alicyclobacillus curvatus sp. nov. and Alicyclobacillus mengziensis sp. nov., two acidophilic bacteria isolated from acid mine drainage.</title>
        <authorList>
            <person name="Huang Y."/>
        </authorList>
    </citation>
    <scope>NUCLEOTIDE SEQUENCE [LARGE SCALE GENOMIC DNA]</scope>
    <source>
        <strain evidence="20 21">S30H14</strain>
    </source>
</reference>
<accession>A0A9X7Z4R4</accession>
<evidence type="ECO:0000256" key="2">
    <source>
        <dbReference type="ARBA" id="ARBA00001966"/>
    </source>
</evidence>
<dbReference type="Pfam" id="PF07730">
    <property type="entry name" value="HisKA_3"/>
    <property type="match status" value="1"/>
</dbReference>
<evidence type="ECO:0000256" key="6">
    <source>
        <dbReference type="ARBA" id="ARBA00022485"/>
    </source>
</evidence>
<organism evidence="20 21">
    <name type="scientific">Alicyclobacillus mengziensis</name>
    <dbReference type="NCBI Taxonomy" id="2931921"/>
    <lineage>
        <taxon>Bacteria</taxon>
        <taxon>Bacillati</taxon>
        <taxon>Bacillota</taxon>
        <taxon>Bacilli</taxon>
        <taxon>Bacillales</taxon>
        <taxon>Alicyclobacillaceae</taxon>
        <taxon>Alicyclobacillus</taxon>
    </lineage>
</organism>
<dbReference type="Proteomes" id="UP000663505">
    <property type="component" value="Chromosome"/>
</dbReference>
<keyword evidence="15" id="KW-0411">Iron-sulfur</keyword>
<keyword evidence="21" id="KW-1185">Reference proteome</keyword>
<dbReference type="SMART" id="SM00387">
    <property type="entry name" value="HATPase_c"/>
    <property type="match status" value="1"/>
</dbReference>
<protein>
    <recommendedName>
        <fullName evidence="5">Oxygen sensor histidine kinase NreB</fullName>
        <ecNumber evidence="4">2.7.13.3</ecNumber>
    </recommendedName>
    <alternativeName>
        <fullName evidence="17">Nitrogen regulation protein B</fullName>
    </alternativeName>
</protein>
<keyword evidence="9" id="KW-0479">Metal-binding</keyword>
<evidence type="ECO:0000256" key="4">
    <source>
        <dbReference type="ARBA" id="ARBA00012438"/>
    </source>
</evidence>
<evidence type="ECO:0000256" key="8">
    <source>
        <dbReference type="ARBA" id="ARBA00022679"/>
    </source>
</evidence>
<keyword evidence="10" id="KW-0547">Nucleotide-binding</keyword>
<dbReference type="CDD" id="cd16917">
    <property type="entry name" value="HATPase_UhpB-NarQ-NarX-like"/>
    <property type="match status" value="1"/>
</dbReference>
<evidence type="ECO:0000256" key="1">
    <source>
        <dbReference type="ARBA" id="ARBA00000085"/>
    </source>
</evidence>
<dbReference type="GO" id="GO:0016020">
    <property type="term" value="C:membrane"/>
    <property type="evidence" value="ECO:0007669"/>
    <property type="project" value="InterPro"/>
</dbReference>
<keyword evidence="6" id="KW-0004">4Fe-4S</keyword>
<dbReference type="InterPro" id="IPR003594">
    <property type="entry name" value="HATPase_dom"/>
</dbReference>
<evidence type="ECO:0000256" key="17">
    <source>
        <dbReference type="ARBA" id="ARBA00030800"/>
    </source>
</evidence>
<evidence type="ECO:0000256" key="3">
    <source>
        <dbReference type="ARBA" id="ARBA00004496"/>
    </source>
</evidence>
<evidence type="ECO:0000313" key="21">
    <source>
        <dbReference type="Proteomes" id="UP000663505"/>
    </source>
</evidence>
<dbReference type="AlphaFoldDB" id="A0A9X7Z4R4"/>
<keyword evidence="8" id="KW-0808">Transferase</keyword>
<dbReference type="PANTHER" id="PTHR24421">
    <property type="entry name" value="NITRATE/NITRITE SENSOR PROTEIN NARX-RELATED"/>
    <property type="match status" value="1"/>
</dbReference>
<dbReference type="KEGG" id="afx:JZ786_17050"/>
<keyword evidence="14" id="KW-0902">Two-component regulatory system</keyword>
<dbReference type="InterPro" id="IPR029016">
    <property type="entry name" value="GAF-like_dom_sf"/>
</dbReference>
<dbReference type="GO" id="GO:0005524">
    <property type="term" value="F:ATP binding"/>
    <property type="evidence" value="ECO:0007669"/>
    <property type="project" value="UniProtKB-KW"/>
</dbReference>
<name>A0A9X7Z4R4_9BACL</name>
<evidence type="ECO:0000256" key="18">
    <source>
        <dbReference type="SAM" id="MobiDB-lite"/>
    </source>
</evidence>
<dbReference type="Gene3D" id="1.20.5.1930">
    <property type="match status" value="1"/>
</dbReference>
<dbReference type="PRINTS" id="PR00344">
    <property type="entry name" value="BCTRLSENSOR"/>
</dbReference>
<dbReference type="InterPro" id="IPR011712">
    <property type="entry name" value="Sig_transdc_His_kin_sub3_dim/P"/>
</dbReference>